<evidence type="ECO:0000313" key="8">
    <source>
        <dbReference type="EMBL" id="AYO31007.1"/>
    </source>
</evidence>
<dbReference type="PANTHER" id="PTHR31272">
    <property type="entry name" value="CYTOCHROME C-TYPE BIOGENESIS PROTEIN HI_1454-RELATED"/>
    <property type="match status" value="1"/>
</dbReference>
<feature type="transmembrane region" description="Helical" evidence="6">
    <location>
        <begin position="171"/>
        <end position="190"/>
    </location>
</feature>
<feature type="domain" description="Cytochrome C biogenesis protein transmembrane" evidence="7">
    <location>
        <begin position="10"/>
        <end position="223"/>
    </location>
</feature>
<evidence type="ECO:0000256" key="6">
    <source>
        <dbReference type="SAM" id="Phobius"/>
    </source>
</evidence>
<evidence type="ECO:0000256" key="3">
    <source>
        <dbReference type="ARBA" id="ARBA00022692"/>
    </source>
</evidence>
<evidence type="ECO:0000256" key="5">
    <source>
        <dbReference type="ARBA" id="ARBA00023136"/>
    </source>
</evidence>
<dbReference type="KEGG" id="bacg:D2962_10670"/>
<dbReference type="InterPro" id="IPR051790">
    <property type="entry name" value="Cytochrome_c-biogenesis_DsbD"/>
</dbReference>
<evidence type="ECO:0000313" key="9">
    <source>
        <dbReference type="Proteomes" id="UP000280960"/>
    </source>
</evidence>
<dbReference type="GO" id="GO:0017004">
    <property type="term" value="P:cytochrome complex assembly"/>
    <property type="evidence" value="ECO:0007669"/>
    <property type="project" value="InterPro"/>
</dbReference>
<evidence type="ECO:0000256" key="4">
    <source>
        <dbReference type="ARBA" id="ARBA00022989"/>
    </source>
</evidence>
<keyword evidence="9" id="KW-1185">Reference proteome</keyword>
<feature type="transmembrane region" description="Helical" evidence="6">
    <location>
        <begin position="7"/>
        <end position="35"/>
    </location>
</feature>
<sequence length="246" mass="26560">MVSTLTLYGISFTGGLLSFFSPCIIPMVTVYFSLITGMSIKELKSALPAELKRRAFINTLFFVLAFTIVFTLAGGMSGKIAGFFKGNIGILNIIGGIFISLVGLNMLGILKLPSLHMNMDIPDGKLPPLGYARSFFLGLFFAIACSHCIGPTLYSFLLIAGTLSAAKQGMMLMFIFSLGLAIPYLILSVAFGKYYDSLKSLMSRGTPQKVLGAIMIIFGIMILTGNFTKITGLLSRILPYKLPIGM</sequence>
<proteinExistence type="inferred from homology"/>
<organism evidence="8 9">
    <name type="scientific">Biomaibacter acetigenes</name>
    <dbReference type="NCBI Taxonomy" id="2316383"/>
    <lineage>
        <taxon>Bacteria</taxon>
        <taxon>Bacillati</taxon>
        <taxon>Bacillota</taxon>
        <taxon>Clostridia</taxon>
        <taxon>Thermosediminibacterales</taxon>
        <taxon>Tepidanaerobacteraceae</taxon>
        <taxon>Biomaibacter</taxon>
    </lineage>
</organism>
<evidence type="ECO:0000256" key="2">
    <source>
        <dbReference type="ARBA" id="ARBA00006143"/>
    </source>
</evidence>
<gene>
    <name evidence="8" type="ORF">D2962_10670</name>
</gene>
<name>A0A3G2R891_9FIRM</name>
<accession>A0A3G2R891</accession>
<comment type="similarity">
    <text evidence="2">Belongs to the DsbD family.</text>
</comment>
<reference evidence="8 9" key="1">
    <citation type="submission" date="2018-10" db="EMBL/GenBank/DDBJ databases">
        <authorList>
            <person name="Zhang X."/>
        </authorList>
    </citation>
    <scope>NUCLEOTIDE SEQUENCE [LARGE SCALE GENOMIC DNA]</scope>
    <source>
        <strain evidence="8 9">SK-G1</strain>
    </source>
</reference>
<dbReference type="Pfam" id="PF02683">
    <property type="entry name" value="DsbD_TM"/>
    <property type="match status" value="1"/>
</dbReference>
<feature type="transmembrane region" description="Helical" evidence="6">
    <location>
        <begin position="135"/>
        <end position="159"/>
    </location>
</feature>
<keyword evidence="5 6" id="KW-0472">Membrane</keyword>
<evidence type="ECO:0000259" key="7">
    <source>
        <dbReference type="Pfam" id="PF02683"/>
    </source>
</evidence>
<keyword evidence="3 6" id="KW-0812">Transmembrane</keyword>
<evidence type="ECO:0000256" key="1">
    <source>
        <dbReference type="ARBA" id="ARBA00004141"/>
    </source>
</evidence>
<dbReference type="PANTHER" id="PTHR31272:SF4">
    <property type="entry name" value="CYTOCHROME C-TYPE BIOGENESIS PROTEIN HI_1454-RELATED"/>
    <property type="match status" value="1"/>
</dbReference>
<dbReference type="GO" id="GO:0016020">
    <property type="term" value="C:membrane"/>
    <property type="evidence" value="ECO:0007669"/>
    <property type="project" value="UniProtKB-SubCell"/>
</dbReference>
<keyword evidence="4 6" id="KW-1133">Transmembrane helix</keyword>
<feature type="transmembrane region" description="Helical" evidence="6">
    <location>
        <begin position="55"/>
        <end position="76"/>
    </location>
</feature>
<dbReference type="AlphaFoldDB" id="A0A3G2R891"/>
<feature type="transmembrane region" description="Helical" evidence="6">
    <location>
        <begin position="210"/>
        <end position="228"/>
    </location>
</feature>
<comment type="subcellular location">
    <subcellularLocation>
        <location evidence="1">Membrane</location>
        <topology evidence="1">Multi-pass membrane protein</topology>
    </subcellularLocation>
</comment>
<dbReference type="RefSeq" id="WP_122014962.1">
    <property type="nucleotide sequence ID" value="NZ_CP033169.1"/>
</dbReference>
<dbReference type="EMBL" id="CP033169">
    <property type="protein sequence ID" value="AYO31007.1"/>
    <property type="molecule type" value="Genomic_DNA"/>
</dbReference>
<feature type="transmembrane region" description="Helical" evidence="6">
    <location>
        <begin position="88"/>
        <end position="110"/>
    </location>
</feature>
<dbReference type="Proteomes" id="UP000280960">
    <property type="component" value="Chromosome"/>
</dbReference>
<dbReference type="InterPro" id="IPR003834">
    <property type="entry name" value="Cyt_c_assmbl_TM_dom"/>
</dbReference>
<protein>
    <submittedName>
        <fullName evidence="8">Cytochrome C biogenesis protein</fullName>
    </submittedName>
</protein>